<dbReference type="Proteomes" id="UP000694845">
    <property type="component" value="Unplaced"/>
</dbReference>
<dbReference type="OMA" id="RERWTKY"/>
<dbReference type="GO" id="GO:0022857">
    <property type="term" value="F:transmembrane transporter activity"/>
    <property type="evidence" value="ECO:0007669"/>
    <property type="project" value="InterPro"/>
</dbReference>
<evidence type="ECO:0000256" key="5">
    <source>
        <dbReference type="ARBA" id="ARBA00022692"/>
    </source>
</evidence>
<sequence>MAELQGEIEEAVREEMVSLTPAEHQPAGTTKFVVLAATMAALGGILFGYDIGIVSGALLQLKTDFELSCKQQEMVVSLLLVGALIGALSGGFLVDWIGRRWAIILNTIIFMTGAVILAFAPVYEVLIIGRLIVGFAVSLSAIAECVYISEISPVKKRGRLVCVNEVGITLGILVAYLVNYFLISVPSGWRYMFGLSVVPALVQGVGMLFLPPSPRFLMKKGRETQARMVLQKLRGTELVEGELSNIRNSLLTEHEYRVCDVLSTVDNMRGRFLIGVGLVFFQQFTGQTNVLYYAPTIFQSLGFGNDAAATMATVGLGLVKVVSTTICLCCVDKAGRRHFLLVGAGIMTVIIIILGIVAQFSLPDQAKRSCIIPNTADDQPVVHQMTIPQTQGSLSFGQNTSPSLLSDWLSADGPSRVQREVLQSETHLATGSQSVEAPFAGKHTSINGIYKAGHEVNRRERWTKYFDEESRDISTVHPLTSLPEYLKAVDSVEGSTNATHHVLSKSFTKGPEYSNFKQQSPTTRKVQELKQDELQAVSKHTAQEFEQGATYQLKLAKLGVREAQSVTPAFSSTKSQSHAAAYFRKEGVEIDQPRARAERDVNPVSSAVTERPTTFISATGSIPEVTPSLSTTPADEQYPIKDTVPRTDNLAKTPTQSQVIDEKEGGHLQNLTGSTPPSGGDPSDMDPGIYTTATRVHGTDTSTGPSETTPPKAELSIAHIVAFVSLTLYVGAYSYGFGPVTWLVLSEIFPVGIRGRASSLATVFNWGTNVLVSLTFLDVMNGIGPSWTFLLYGLICSLAFIFIYCSVPETKNRSLEQISAALKKKSNLTGLPGHCCLRRVGFCCSCCHGNKHHLLPLTDSHSDTQGADDPIGFVDTDNTQI</sequence>
<dbReference type="InterPro" id="IPR005828">
    <property type="entry name" value="MFS_sugar_transport-like"/>
</dbReference>
<dbReference type="OrthoDB" id="4142200at2759"/>
<keyword evidence="6 9" id="KW-1133">Transmembrane helix</keyword>
<evidence type="ECO:0000313" key="14">
    <source>
        <dbReference type="RefSeq" id="XP_022097040.1"/>
    </source>
</evidence>
<reference evidence="12 13" key="1">
    <citation type="submission" date="2025-04" db="UniProtKB">
        <authorList>
            <consortium name="RefSeq"/>
        </authorList>
    </citation>
    <scope>IDENTIFICATION</scope>
</reference>
<dbReference type="PANTHER" id="PTHR48023">
    <property type="entry name" value="D-XYLOSE-PROTON SYMPORTER-LIKE 2"/>
    <property type="match status" value="1"/>
</dbReference>
<evidence type="ECO:0000256" key="7">
    <source>
        <dbReference type="ARBA" id="ARBA00023136"/>
    </source>
</evidence>
<dbReference type="GeneID" id="110982714"/>
<dbReference type="RefSeq" id="XP_022097039.1">
    <property type="nucleotide sequence ID" value="XM_022241347.1"/>
</dbReference>
<evidence type="ECO:0000256" key="2">
    <source>
        <dbReference type="ARBA" id="ARBA00004141"/>
    </source>
</evidence>
<feature type="compositionally biased region" description="Polar residues" evidence="8">
    <location>
        <begin position="650"/>
        <end position="659"/>
    </location>
</feature>
<dbReference type="PROSITE" id="PS50850">
    <property type="entry name" value="MFS"/>
    <property type="match status" value="1"/>
</dbReference>
<dbReference type="InterPro" id="IPR050820">
    <property type="entry name" value="MFS_Sugar_Transporter"/>
</dbReference>
<feature type="transmembrane region" description="Helical" evidence="9">
    <location>
        <begin position="789"/>
        <end position="807"/>
    </location>
</feature>
<evidence type="ECO:0000256" key="9">
    <source>
        <dbReference type="SAM" id="Phobius"/>
    </source>
</evidence>
<dbReference type="InterPro" id="IPR005829">
    <property type="entry name" value="Sugar_transporter_CS"/>
</dbReference>
<feature type="transmembrane region" description="Helical" evidence="9">
    <location>
        <begin position="189"/>
        <end position="210"/>
    </location>
</feature>
<evidence type="ECO:0000313" key="12">
    <source>
        <dbReference type="RefSeq" id="XP_022097038.1"/>
    </source>
</evidence>
<evidence type="ECO:0000256" key="3">
    <source>
        <dbReference type="ARBA" id="ARBA00007004"/>
    </source>
</evidence>
<evidence type="ECO:0000259" key="10">
    <source>
        <dbReference type="PROSITE" id="PS50850"/>
    </source>
</evidence>
<dbReference type="Gene3D" id="1.20.1250.20">
    <property type="entry name" value="MFS general substrate transporter like domains"/>
    <property type="match status" value="2"/>
</dbReference>
<feature type="region of interest" description="Disordered" evidence="8">
    <location>
        <begin position="620"/>
        <end position="711"/>
    </location>
</feature>
<comment type="subcellular location">
    <subcellularLocation>
        <location evidence="2">Membrane</location>
        <topology evidence="2">Multi-pass membrane protein</topology>
    </subcellularLocation>
</comment>
<feature type="compositionally biased region" description="Polar residues" evidence="8">
    <location>
        <begin position="691"/>
        <end position="709"/>
    </location>
</feature>
<dbReference type="RefSeq" id="XP_022097040.1">
    <property type="nucleotide sequence ID" value="XM_022241348.1"/>
</dbReference>
<feature type="transmembrane region" description="Helical" evidence="9">
    <location>
        <begin position="307"/>
        <end position="331"/>
    </location>
</feature>
<protein>
    <submittedName>
        <fullName evidence="12 13">Solute carrier family 2, facilitated glucose transporter member 10-like</fullName>
    </submittedName>
</protein>
<dbReference type="Pfam" id="PF00083">
    <property type="entry name" value="Sugar_tr"/>
    <property type="match status" value="2"/>
</dbReference>
<keyword evidence="4" id="KW-0813">Transport</keyword>
<keyword evidence="11" id="KW-1185">Reference proteome</keyword>
<feature type="transmembrane region" description="Helical" evidence="9">
    <location>
        <begin position="272"/>
        <end position="295"/>
    </location>
</feature>
<dbReference type="GO" id="GO:0016020">
    <property type="term" value="C:membrane"/>
    <property type="evidence" value="ECO:0007669"/>
    <property type="project" value="UniProtKB-SubCell"/>
</dbReference>
<dbReference type="SUPFAM" id="SSF103473">
    <property type="entry name" value="MFS general substrate transporter"/>
    <property type="match status" value="2"/>
</dbReference>
<accession>A0A8B7YUR7</accession>
<dbReference type="InterPro" id="IPR036259">
    <property type="entry name" value="MFS_trans_sf"/>
</dbReference>
<feature type="transmembrane region" description="Helical" evidence="9">
    <location>
        <begin position="338"/>
        <end position="362"/>
    </location>
</feature>
<feature type="transmembrane region" description="Helical" evidence="9">
    <location>
        <begin position="160"/>
        <end position="183"/>
    </location>
</feature>
<dbReference type="InterPro" id="IPR003663">
    <property type="entry name" value="Sugar/inositol_transpt"/>
</dbReference>
<dbReference type="FunFam" id="1.20.1250.20:FF:000208">
    <property type="entry name" value="solute carrier family 2, facilitated glucose transporter member 10"/>
    <property type="match status" value="1"/>
</dbReference>
<comment type="similarity">
    <text evidence="3">Belongs to the major facilitator superfamily. Sugar transporter (TC 2.A.1.1) family. Glucose transporter subfamily.</text>
</comment>
<evidence type="ECO:0000256" key="1">
    <source>
        <dbReference type="ARBA" id="ARBA00000618"/>
    </source>
</evidence>
<feature type="transmembrane region" description="Helical" evidence="9">
    <location>
        <begin position="757"/>
        <end position="777"/>
    </location>
</feature>
<dbReference type="RefSeq" id="XP_022097038.1">
    <property type="nucleotide sequence ID" value="XM_022241346.1"/>
</dbReference>
<dbReference type="PANTHER" id="PTHR48023:SF4">
    <property type="entry name" value="D-XYLOSE-PROTON SYMPORTER-LIKE 2"/>
    <property type="match status" value="1"/>
</dbReference>
<proteinExistence type="inferred from homology"/>
<organism evidence="11 12">
    <name type="scientific">Acanthaster planci</name>
    <name type="common">Crown-of-thorns starfish</name>
    <dbReference type="NCBI Taxonomy" id="133434"/>
    <lineage>
        <taxon>Eukaryota</taxon>
        <taxon>Metazoa</taxon>
        <taxon>Echinodermata</taxon>
        <taxon>Eleutherozoa</taxon>
        <taxon>Asterozoa</taxon>
        <taxon>Asteroidea</taxon>
        <taxon>Valvatacea</taxon>
        <taxon>Valvatida</taxon>
        <taxon>Acanthasteridae</taxon>
        <taxon>Acanthaster</taxon>
    </lineage>
</organism>
<name>A0A8B7YUR7_ACAPL</name>
<keyword evidence="7 9" id="KW-0472">Membrane</keyword>
<feature type="transmembrane region" description="Helical" evidence="9">
    <location>
        <begin position="101"/>
        <end position="121"/>
    </location>
</feature>
<evidence type="ECO:0000313" key="11">
    <source>
        <dbReference type="Proteomes" id="UP000694845"/>
    </source>
</evidence>
<evidence type="ECO:0000256" key="8">
    <source>
        <dbReference type="SAM" id="MobiDB-lite"/>
    </source>
</evidence>
<feature type="transmembrane region" description="Helical" evidence="9">
    <location>
        <begin position="74"/>
        <end position="94"/>
    </location>
</feature>
<feature type="transmembrane region" description="Helical" evidence="9">
    <location>
        <begin position="127"/>
        <end position="148"/>
    </location>
</feature>
<feature type="domain" description="Major facilitator superfamily (MFS) profile" evidence="10">
    <location>
        <begin position="36"/>
        <end position="811"/>
    </location>
</feature>
<dbReference type="InterPro" id="IPR020846">
    <property type="entry name" value="MFS_dom"/>
</dbReference>
<dbReference type="GO" id="GO:1904659">
    <property type="term" value="P:D-glucose transmembrane transport"/>
    <property type="evidence" value="ECO:0007669"/>
    <property type="project" value="TreeGrafter"/>
</dbReference>
<dbReference type="NCBIfam" id="TIGR00879">
    <property type="entry name" value="SP"/>
    <property type="match status" value="1"/>
</dbReference>
<gene>
    <name evidence="12 13 14" type="primary">LOC110982714</name>
</gene>
<evidence type="ECO:0000256" key="6">
    <source>
        <dbReference type="ARBA" id="ARBA00022989"/>
    </source>
</evidence>
<feature type="compositionally biased region" description="Low complexity" evidence="8">
    <location>
        <begin position="672"/>
        <end position="688"/>
    </location>
</feature>
<evidence type="ECO:0000256" key="4">
    <source>
        <dbReference type="ARBA" id="ARBA00022448"/>
    </source>
</evidence>
<evidence type="ECO:0000313" key="13">
    <source>
        <dbReference type="RefSeq" id="XP_022097039.1"/>
    </source>
</evidence>
<feature type="transmembrane region" description="Helical" evidence="9">
    <location>
        <begin position="720"/>
        <end position="745"/>
    </location>
</feature>
<feature type="transmembrane region" description="Helical" evidence="9">
    <location>
        <begin position="32"/>
        <end position="54"/>
    </location>
</feature>
<comment type="catalytic activity">
    <reaction evidence="1">
        <text>D-glucose(out) = D-glucose(in)</text>
        <dbReference type="Rhea" id="RHEA:60376"/>
        <dbReference type="ChEBI" id="CHEBI:4167"/>
    </reaction>
</comment>
<keyword evidence="5 9" id="KW-0812">Transmembrane</keyword>
<dbReference type="AlphaFoldDB" id="A0A8B7YUR7"/>
<dbReference type="PRINTS" id="PR00171">
    <property type="entry name" value="SUGRTRNSPORT"/>
</dbReference>
<dbReference type="KEGG" id="aplc:110982714"/>
<dbReference type="PROSITE" id="PS00216">
    <property type="entry name" value="SUGAR_TRANSPORT_1"/>
    <property type="match status" value="1"/>
</dbReference>